<keyword evidence="1" id="KW-0812">Transmembrane</keyword>
<evidence type="ECO:0000256" key="1">
    <source>
        <dbReference type="SAM" id="Phobius"/>
    </source>
</evidence>
<feature type="transmembrane region" description="Helical" evidence="1">
    <location>
        <begin position="26"/>
        <end position="44"/>
    </location>
</feature>
<evidence type="ECO:0000313" key="2">
    <source>
        <dbReference type="EMBL" id="MFC3050387.1"/>
    </source>
</evidence>
<keyword evidence="1" id="KW-0472">Membrane</keyword>
<dbReference type="Proteomes" id="UP001595444">
    <property type="component" value="Unassembled WGS sequence"/>
</dbReference>
<dbReference type="EMBL" id="JBHRSL010000001">
    <property type="protein sequence ID" value="MFC3050387.1"/>
    <property type="molecule type" value="Genomic_DNA"/>
</dbReference>
<dbReference type="PANTHER" id="PTHR34205">
    <property type="entry name" value="TRANSMEMBRANE PROTEIN"/>
    <property type="match status" value="1"/>
</dbReference>
<reference evidence="3" key="1">
    <citation type="journal article" date="2019" name="Int. J. Syst. Evol. Microbiol.">
        <title>The Global Catalogue of Microorganisms (GCM) 10K type strain sequencing project: providing services to taxonomists for standard genome sequencing and annotation.</title>
        <authorList>
            <consortium name="The Broad Institute Genomics Platform"/>
            <consortium name="The Broad Institute Genome Sequencing Center for Infectious Disease"/>
            <person name="Wu L."/>
            <person name="Ma J."/>
        </authorList>
    </citation>
    <scope>NUCLEOTIDE SEQUENCE [LARGE SCALE GENOMIC DNA]</scope>
    <source>
        <strain evidence="3">KCTC 62164</strain>
    </source>
</reference>
<evidence type="ECO:0000313" key="3">
    <source>
        <dbReference type="Proteomes" id="UP001595444"/>
    </source>
</evidence>
<sequence length="122" mass="13950">MAPKFDSFSEFFPYYLSEHSLPVCRALHYIGTSLGTVIMLYALLSQKWWLLLLFPVVGYGFAWVGHYVFEKNRPATFDYTWWSLLGDYKMFSLWVTGRIGPAMEDALAKYGRRNSKGASGAA</sequence>
<keyword evidence="1" id="KW-1133">Transmembrane helix</keyword>
<comment type="caution">
    <text evidence="2">The sequence shown here is derived from an EMBL/GenBank/DDBJ whole genome shotgun (WGS) entry which is preliminary data.</text>
</comment>
<proteinExistence type="predicted"/>
<dbReference type="PANTHER" id="PTHR34205:SF2">
    <property type="entry name" value="DUF962 DOMAIN-CONTAINING PROTEIN"/>
    <property type="match status" value="1"/>
</dbReference>
<organism evidence="2 3">
    <name type="scientific">Kordiimonas pumila</name>
    <dbReference type="NCBI Taxonomy" id="2161677"/>
    <lineage>
        <taxon>Bacteria</taxon>
        <taxon>Pseudomonadati</taxon>
        <taxon>Pseudomonadota</taxon>
        <taxon>Alphaproteobacteria</taxon>
        <taxon>Kordiimonadales</taxon>
        <taxon>Kordiimonadaceae</taxon>
        <taxon>Kordiimonas</taxon>
    </lineage>
</organism>
<feature type="transmembrane region" description="Helical" evidence="1">
    <location>
        <begin position="50"/>
        <end position="69"/>
    </location>
</feature>
<protein>
    <submittedName>
        <fullName evidence="2">Mpo1-like protein</fullName>
    </submittedName>
</protein>
<gene>
    <name evidence="2" type="ORF">ACFOKA_00560</name>
</gene>
<name>A0ABV7CZY0_9PROT</name>
<dbReference type="InterPro" id="IPR009305">
    <property type="entry name" value="Mpo1-like"/>
</dbReference>
<dbReference type="RefSeq" id="WP_194214781.1">
    <property type="nucleotide sequence ID" value="NZ_CP061205.1"/>
</dbReference>
<dbReference type="Pfam" id="PF06127">
    <property type="entry name" value="Mpo1-like"/>
    <property type="match status" value="1"/>
</dbReference>
<keyword evidence="3" id="KW-1185">Reference proteome</keyword>
<accession>A0ABV7CZY0</accession>